<accession>A0ABV5VYY7</accession>
<keyword evidence="6 7" id="KW-0472">Membrane</keyword>
<evidence type="ECO:0000256" key="3">
    <source>
        <dbReference type="ARBA" id="ARBA00022475"/>
    </source>
</evidence>
<evidence type="ECO:0000313" key="10">
    <source>
        <dbReference type="Proteomes" id="UP001589619"/>
    </source>
</evidence>
<dbReference type="PANTHER" id="PTHR43227">
    <property type="entry name" value="BLL4140 PROTEIN"/>
    <property type="match status" value="1"/>
</dbReference>
<dbReference type="InterPro" id="IPR035906">
    <property type="entry name" value="MetI-like_sf"/>
</dbReference>
<comment type="similarity">
    <text evidence="7">Belongs to the binding-protein-dependent transport system permease family.</text>
</comment>
<dbReference type="Pfam" id="PF00528">
    <property type="entry name" value="BPD_transp_1"/>
    <property type="match status" value="1"/>
</dbReference>
<keyword evidence="4 7" id="KW-0812">Transmembrane</keyword>
<dbReference type="Proteomes" id="UP001589619">
    <property type="component" value="Unassembled WGS sequence"/>
</dbReference>
<dbReference type="InterPro" id="IPR050809">
    <property type="entry name" value="UgpAE/MalFG_permease"/>
</dbReference>
<feature type="transmembrane region" description="Helical" evidence="7">
    <location>
        <begin position="234"/>
        <end position="256"/>
    </location>
</feature>
<evidence type="ECO:0000256" key="6">
    <source>
        <dbReference type="ARBA" id="ARBA00023136"/>
    </source>
</evidence>
<feature type="domain" description="ABC transmembrane type-1" evidence="8">
    <location>
        <begin position="98"/>
        <end position="313"/>
    </location>
</feature>
<dbReference type="RefSeq" id="WP_344901145.1">
    <property type="nucleotide sequence ID" value="NZ_BAAAYO010000001.1"/>
</dbReference>
<organism evidence="9 10">
    <name type="scientific">Paenibacillus hodogayensis</name>
    <dbReference type="NCBI Taxonomy" id="279208"/>
    <lineage>
        <taxon>Bacteria</taxon>
        <taxon>Bacillati</taxon>
        <taxon>Bacillota</taxon>
        <taxon>Bacilli</taxon>
        <taxon>Bacillales</taxon>
        <taxon>Paenibacillaceae</taxon>
        <taxon>Paenibacillus</taxon>
    </lineage>
</organism>
<evidence type="ECO:0000259" key="8">
    <source>
        <dbReference type="PROSITE" id="PS50928"/>
    </source>
</evidence>
<dbReference type="InterPro" id="IPR000515">
    <property type="entry name" value="MetI-like"/>
</dbReference>
<reference evidence="9 10" key="1">
    <citation type="submission" date="2024-09" db="EMBL/GenBank/DDBJ databases">
        <authorList>
            <person name="Sun Q."/>
            <person name="Mori K."/>
        </authorList>
    </citation>
    <scope>NUCLEOTIDE SEQUENCE [LARGE SCALE GENOMIC DNA]</scope>
    <source>
        <strain evidence="9 10">JCM 12520</strain>
    </source>
</reference>
<protein>
    <submittedName>
        <fullName evidence="9">ABC transporter permease</fullName>
    </submittedName>
</protein>
<feature type="transmembrane region" description="Helical" evidence="7">
    <location>
        <begin position="102"/>
        <end position="124"/>
    </location>
</feature>
<gene>
    <name evidence="9" type="ORF">ACFFNY_18330</name>
</gene>
<evidence type="ECO:0000256" key="5">
    <source>
        <dbReference type="ARBA" id="ARBA00022989"/>
    </source>
</evidence>
<dbReference type="EMBL" id="JBHMAG010000012">
    <property type="protein sequence ID" value="MFB9753528.1"/>
    <property type="molecule type" value="Genomic_DNA"/>
</dbReference>
<comment type="caution">
    <text evidence="9">The sequence shown here is derived from an EMBL/GenBank/DDBJ whole genome shotgun (WGS) entry which is preliminary data.</text>
</comment>
<feature type="transmembrane region" description="Helical" evidence="7">
    <location>
        <begin position="292"/>
        <end position="317"/>
    </location>
</feature>
<name>A0ABV5VYY7_9BACL</name>
<comment type="subcellular location">
    <subcellularLocation>
        <location evidence="1 7">Cell membrane</location>
        <topology evidence="1 7">Multi-pass membrane protein</topology>
    </subcellularLocation>
</comment>
<evidence type="ECO:0000256" key="1">
    <source>
        <dbReference type="ARBA" id="ARBA00004651"/>
    </source>
</evidence>
<dbReference type="PROSITE" id="PS50928">
    <property type="entry name" value="ABC_TM1"/>
    <property type="match status" value="1"/>
</dbReference>
<feature type="transmembrane region" description="Helical" evidence="7">
    <location>
        <begin position="38"/>
        <end position="65"/>
    </location>
</feature>
<evidence type="ECO:0000256" key="7">
    <source>
        <dbReference type="RuleBase" id="RU363032"/>
    </source>
</evidence>
<dbReference type="CDD" id="cd06261">
    <property type="entry name" value="TM_PBP2"/>
    <property type="match status" value="1"/>
</dbReference>
<keyword evidence="5 7" id="KW-1133">Transmembrane helix</keyword>
<keyword evidence="10" id="KW-1185">Reference proteome</keyword>
<dbReference type="PANTHER" id="PTHR43227:SF11">
    <property type="entry name" value="BLL4140 PROTEIN"/>
    <property type="match status" value="1"/>
</dbReference>
<evidence type="ECO:0000256" key="2">
    <source>
        <dbReference type="ARBA" id="ARBA00022448"/>
    </source>
</evidence>
<dbReference type="SUPFAM" id="SSF161098">
    <property type="entry name" value="MetI-like"/>
    <property type="match status" value="1"/>
</dbReference>
<feature type="transmembrane region" description="Helical" evidence="7">
    <location>
        <begin position="144"/>
        <end position="169"/>
    </location>
</feature>
<keyword evidence="3" id="KW-1003">Cell membrane</keyword>
<keyword evidence="2 7" id="KW-0813">Transport</keyword>
<evidence type="ECO:0000313" key="9">
    <source>
        <dbReference type="EMBL" id="MFB9753528.1"/>
    </source>
</evidence>
<sequence length="326" mass="36950">MQHTLDPKAPAAGRKAAEAGGRTARFAKPFRDYWKYKYLTMLFIPAAVYYFIFHYVPIYGVLIAFKDYKFSLGIMGSPWVGFEHFRELFGLGSFWQVFRNTILISCYKLMFGFPAPIAFALLLNEIRLSVFKKFVQTISYFPHFLSWVVLGGLAIQFLSPSIGPVNLIMQAFGMKPIYFLGSTEWFRSVLVATDIWKELGWGTIVYLAAIAGVNPELHEAATVDGANRFHRMRYITLPAMAPVITIMLIFAVGRLVNDDFDQVFNLYNSAVMEVGDVLSTYTYRMGLVNMQYSFSTAVGLFKNLIAFALVLTANAAAKKYNEYGLW</sequence>
<evidence type="ECO:0000256" key="4">
    <source>
        <dbReference type="ARBA" id="ARBA00022692"/>
    </source>
</evidence>
<dbReference type="Gene3D" id="1.10.3720.10">
    <property type="entry name" value="MetI-like"/>
    <property type="match status" value="1"/>
</dbReference>
<proteinExistence type="inferred from homology"/>